<dbReference type="EMBL" id="JAVIJP010000039">
    <property type="protein sequence ID" value="KAL3627764.1"/>
    <property type="molecule type" value="Genomic_DNA"/>
</dbReference>
<feature type="domain" description="RING-type" evidence="2">
    <location>
        <begin position="214"/>
        <end position="258"/>
    </location>
</feature>
<accession>A0ABD3CDY9</accession>
<dbReference type="Pfam" id="PF13639">
    <property type="entry name" value="zf-RING_2"/>
    <property type="match status" value="1"/>
</dbReference>
<comment type="caution">
    <text evidence="3">The sequence shown here is derived from an EMBL/GenBank/DDBJ whole genome shotgun (WGS) entry which is preliminary data.</text>
</comment>
<evidence type="ECO:0000256" key="1">
    <source>
        <dbReference type="PROSITE-ProRule" id="PRU00175"/>
    </source>
</evidence>
<dbReference type="PROSITE" id="PS50089">
    <property type="entry name" value="ZF_RING_2"/>
    <property type="match status" value="1"/>
</dbReference>
<gene>
    <name evidence="3" type="ORF">CASFOL_029127</name>
</gene>
<proteinExistence type="predicted"/>
<evidence type="ECO:0000313" key="4">
    <source>
        <dbReference type="Proteomes" id="UP001632038"/>
    </source>
</evidence>
<dbReference type="InterPro" id="IPR001841">
    <property type="entry name" value="Znf_RING"/>
</dbReference>
<dbReference type="Proteomes" id="UP001632038">
    <property type="component" value="Unassembled WGS sequence"/>
</dbReference>
<dbReference type="SUPFAM" id="SSF57850">
    <property type="entry name" value="RING/U-box"/>
    <property type="match status" value="1"/>
</dbReference>
<keyword evidence="4" id="KW-1185">Reference proteome</keyword>
<keyword evidence="1" id="KW-0863">Zinc-finger</keyword>
<organism evidence="3 4">
    <name type="scientific">Castilleja foliolosa</name>
    <dbReference type="NCBI Taxonomy" id="1961234"/>
    <lineage>
        <taxon>Eukaryota</taxon>
        <taxon>Viridiplantae</taxon>
        <taxon>Streptophyta</taxon>
        <taxon>Embryophyta</taxon>
        <taxon>Tracheophyta</taxon>
        <taxon>Spermatophyta</taxon>
        <taxon>Magnoliopsida</taxon>
        <taxon>eudicotyledons</taxon>
        <taxon>Gunneridae</taxon>
        <taxon>Pentapetalae</taxon>
        <taxon>asterids</taxon>
        <taxon>lamiids</taxon>
        <taxon>Lamiales</taxon>
        <taxon>Orobanchaceae</taxon>
        <taxon>Pedicularideae</taxon>
        <taxon>Castillejinae</taxon>
        <taxon>Castilleja</taxon>
    </lineage>
</organism>
<protein>
    <recommendedName>
        <fullName evidence="2">RING-type domain-containing protein</fullName>
    </recommendedName>
</protein>
<dbReference type="GO" id="GO:0008270">
    <property type="term" value="F:zinc ion binding"/>
    <property type="evidence" value="ECO:0007669"/>
    <property type="project" value="UniProtKB-KW"/>
</dbReference>
<dbReference type="PANTHER" id="PTHR22765:SF434">
    <property type="entry name" value="GB|AAD18119.1-RELATED"/>
    <property type="match status" value="1"/>
</dbReference>
<dbReference type="InterPro" id="IPR051826">
    <property type="entry name" value="E3_ubiquitin-ligase_domain"/>
</dbReference>
<sequence>MGSRTGYEHRYSFSTDDELIPFYNTTPFEYLDKPLLKQQFKGFAFEIRTRFLLKTILDDDVIIDTEKFVSGVPITVADCRDWLESDITYRLSEYWMLKDEISSLAHEAFDFAERNAVDNPKYASLDINPIVVGIDVVTVQLEGETVNDARGRVISPGCMIRLDMCPMVGLLRPFRPPWLNEVDIWKGLIMFVLHLPVVRVRVENADRLGLMDECPICLRGPTIGARLSPLPCKHFFHNHCVVQWLLLEKSKKSCPVCRYEIVV</sequence>
<dbReference type="AlphaFoldDB" id="A0ABD3CDY9"/>
<dbReference type="PANTHER" id="PTHR22765">
    <property type="entry name" value="RING FINGER AND PROTEASE ASSOCIATED DOMAIN-CONTAINING"/>
    <property type="match status" value="1"/>
</dbReference>
<evidence type="ECO:0000313" key="3">
    <source>
        <dbReference type="EMBL" id="KAL3627764.1"/>
    </source>
</evidence>
<name>A0ABD3CDY9_9LAMI</name>
<keyword evidence="1" id="KW-0479">Metal-binding</keyword>
<reference evidence="4" key="1">
    <citation type="journal article" date="2024" name="IScience">
        <title>Strigolactones Initiate the Formation of Haustorium-like Structures in Castilleja.</title>
        <authorList>
            <person name="Buerger M."/>
            <person name="Peterson D."/>
            <person name="Chory J."/>
        </authorList>
    </citation>
    <scope>NUCLEOTIDE SEQUENCE [LARGE SCALE GENOMIC DNA]</scope>
</reference>
<dbReference type="SMART" id="SM00184">
    <property type="entry name" value="RING"/>
    <property type="match status" value="1"/>
</dbReference>
<dbReference type="Gene3D" id="3.30.40.10">
    <property type="entry name" value="Zinc/RING finger domain, C3HC4 (zinc finger)"/>
    <property type="match status" value="1"/>
</dbReference>
<evidence type="ECO:0000259" key="2">
    <source>
        <dbReference type="PROSITE" id="PS50089"/>
    </source>
</evidence>
<keyword evidence="1" id="KW-0862">Zinc</keyword>
<dbReference type="InterPro" id="IPR013083">
    <property type="entry name" value="Znf_RING/FYVE/PHD"/>
</dbReference>